<dbReference type="Proteomes" id="UP000032046">
    <property type="component" value="Unassembled WGS sequence"/>
</dbReference>
<accession>A0A0D0HA99</accession>
<reference evidence="2 3" key="1">
    <citation type="submission" date="2015-01" db="EMBL/GenBank/DDBJ databases">
        <title>Comparative genomics of non-oral Prevotella species.</title>
        <authorList>
            <person name="Accetto T."/>
            <person name="Nograsek B."/>
            <person name="Avgustin G."/>
        </authorList>
    </citation>
    <scope>NUCLEOTIDE SEQUENCE [LARGE SCALE GENOMIC DNA]</scope>
    <source>
        <strain evidence="2 3">P5-119</strain>
    </source>
</reference>
<dbReference type="InterPro" id="IPR026354">
    <property type="entry name" value="4helix_suffix_dom"/>
</dbReference>
<dbReference type="InterPro" id="IPR036583">
    <property type="entry name" value="23S_rRNA_IVS_sf"/>
</dbReference>
<feature type="coiled-coil region" evidence="1">
    <location>
        <begin position="187"/>
        <end position="253"/>
    </location>
</feature>
<comment type="caution">
    <text evidence="2">The sequence shown here is derived from an EMBL/GenBank/DDBJ whole genome shotgun (WGS) entry which is preliminary data.</text>
</comment>
<evidence type="ECO:0000313" key="2">
    <source>
        <dbReference type="EMBL" id="KIP60107.1"/>
    </source>
</evidence>
<dbReference type="Gene3D" id="1.20.1440.60">
    <property type="entry name" value="23S rRNA-intervening sequence"/>
    <property type="match status" value="1"/>
</dbReference>
<gene>
    <name evidence="2" type="ORF">ST44_12260</name>
</gene>
<proteinExistence type="predicted"/>
<dbReference type="AlphaFoldDB" id="A0A0D0HA99"/>
<dbReference type="EMBL" id="JXQK01000088">
    <property type="protein sequence ID" value="KIP60107.1"/>
    <property type="molecule type" value="Genomic_DNA"/>
</dbReference>
<keyword evidence="1" id="KW-0175">Coiled coil</keyword>
<dbReference type="NCBIfam" id="TIGR04258">
    <property type="entry name" value="4helix_suffix"/>
    <property type="match status" value="1"/>
</dbReference>
<dbReference type="SUPFAM" id="SSF158446">
    <property type="entry name" value="IVS-encoded protein-like"/>
    <property type="match status" value="1"/>
</dbReference>
<sequence length="253" mass="30530">MTDTGNDKINVLGKQTNWEDLYFYQKADIVYQMSFAFCNRFIHPYKDRTRDQIIQAARSCKQNIVEGLADGVTSSEMQMKLLNVARASLKELREDFEDYLKSRHLQYYIAGEERYNVMLDYCRHHNRLPDYEPFFDKWNDEQMCNYGLTLCHMIDKMMMSFMKRLEQEFITEGGIKERMHKARTGYRQQQDTRLKELETRLPELESELFKANAEMMKWKSSYEDLRQRALKSYYKQQEEISRLKALIEEMKKK</sequence>
<dbReference type="InterPro" id="IPR012657">
    <property type="entry name" value="23S_rRNA-intervening_sequence"/>
</dbReference>
<evidence type="ECO:0000313" key="3">
    <source>
        <dbReference type="Proteomes" id="UP000032046"/>
    </source>
</evidence>
<dbReference type="STRING" id="1602171.ST44_12260"/>
<name>A0A0D0HA99_9BACT</name>
<keyword evidence="3" id="KW-1185">Reference proteome</keyword>
<evidence type="ECO:0000256" key="1">
    <source>
        <dbReference type="SAM" id="Coils"/>
    </source>
</evidence>
<dbReference type="RefSeq" id="WP_042520165.1">
    <property type="nucleotide sequence ID" value="NZ_JAXJLY010000221.1"/>
</dbReference>
<protein>
    <submittedName>
        <fullName evidence="2">Four helix bundle suffix domain-containing protein</fullName>
    </submittedName>
</protein>
<organism evidence="2 3">
    <name type="scientific">Prevotella pectinovora</name>
    <dbReference type="NCBI Taxonomy" id="1602169"/>
    <lineage>
        <taxon>Bacteria</taxon>
        <taxon>Pseudomonadati</taxon>
        <taxon>Bacteroidota</taxon>
        <taxon>Bacteroidia</taxon>
        <taxon>Bacteroidales</taxon>
        <taxon>Prevotellaceae</taxon>
        <taxon>Prevotella</taxon>
    </lineage>
</organism>
<dbReference type="NCBIfam" id="TIGR02436">
    <property type="entry name" value="four helix bundle protein"/>
    <property type="match status" value="1"/>
</dbReference>